<feature type="transmembrane region" description="Helical" evidence="7">
    <location>
        <begin position="195"/>
        <end position="216"/>
    </location>
</feature>
<evidence type="ECO:0000256" key="6">
    <source>
        <dbReference type="ARBA" id="ARBA00034125"/>
    </source>
</evidence>
<dbReference type="InterPro" id="IPR050539">
    <property type="entry name" value="ThrE_Dicarb/AminoAcid_Exp"/>
</dbReference>
<protein>
    <submittedName>
        <fullName evidence="9">Uncharacterized membrane protein YjjP, DUF1212 family</fullName>
    </submittedName>
</protein>
<feature type="domain" description="Threonine/serine exporter-like N-terminal" evidence="8">
    <location>
        <begin position="17"/>
        <end position="253"/>
    </location>
</feature>
<dbReference type="InterPro" id="IPR010619">
    <property type="entry name" value="ThrE-like_N"/>
</dbReference>
<evidence type="ECO:0000256" key="5">
    <source>
        <dbReference type="ARBA" id="ARBA00023136"/>
    </source>
</evidence>
<keyword evidence="3 7" id="KW-0812">Transmembrane</keyword>
<gene>
    <name evidence="9" type="ORF">SAMN05216495_11262</name>
</gene>
<feature type="transmembrane region" description="Helical" evidence="7">
    <location>
        <begin position="236"/>
        <end position="255"/>
    </location>
</feature>
<evidence type="ECO:0000256" key="4">
    <source>
        <dbReference type="ARBA" id="ARBA00022989"/>
    </source>
</evidence>
<dbReference type="PANTHER" id="PTHR34390:SF2">
    <property type="entry name" value="SUCCINATE TRANSPORTER SUBUNIT YJJP-RELATED"/>
    <property type="match status" value="1"/>
</dbReference>
<dbReference type="PANTHER" id="PTHR34390">
    <property type="entry name" value="UPF0442 PROTEIN YJJB-RELATED"/>
    <property type="match status" value="1"/>
</dbReference>
<reference evidence="9 10" key="1">
    <citation type="submission" date="2016-10" db="EMBL/GenBank/DDBJ databases">
        <authorList>
            <person name="Varghese N."/>
            <person name="Submissions S."/>
        </authorList>
    </citation>
    <scope>NUCLEOTIDE SEQUENCE [LARGE SCALE GENOMIC DNA]</scope>
    <source>
        <strain evidence="9 10">WCC6</strain>
    </source>
</reference>
<accession>A0A1H2YU48</accession>
<dbReference type="EMBL" id="FNOP01000012">
    <property type="protein sequence ID" value="SDX08585.1"/>
    <property type="molecule type" value="Genomic_DNA"/>
</dbReference>
<dbReference type="Proteomes" id="UP000182379">
    <property type="component" value="Unassembled WGS sequence"/>
</dbReference>
<comment type="similarity">
    <text evidence="6">Belongs to the ThrE exporter (TC 2.A.79) family.</text>
</comment>
<proteinExistence type="inferred from homology"/>
<organism evidence="9 10">
    <name type="scientific">Acidaminococcus fermentans</name>
    <dbReference type="NCBI Taxonomy" id="905"/>
    <lineage>
        <taxon>Bacteria</taxon>
        <taxon>Bacillati</taxon>
        <taxon>Bacillota</taxon>
        <taxon>Negativicutes</taxon>
        <taxon>Acidaminococcales</taxon>
        <taxon>Acidaminococcaceae</taxon>
        <taxon>Acidaminococcus</taxon>
    </lineage>
</organism>
<keyword evidence="2" id="KW-1003">Cell membrane</keyword>
<dbReference type="Pfam" id="PF06738">
    <property type="entry name" value="ThrE"/>
    <property type="match status" value="1"/>
</dbReference>
<keyword evidence="5 7" id="KW-0472">Membrane</keyword>
<evidence type="ECO:0000256" key="3">
    <source>
        <dbReference type="ARBA" id="ARBA00022692"/>
    </source>
</evidence>
<evidence type="ECO:0000256" key="1">
    <source>
        <dbReference type="ARBA" id="ARBA00004651"/>
    </source>
</evidence>
<dbReference type="GO" id="GO:0022857">
    <property type="term" value="F:transmembrane transporter activity"/>
    <property type="evidence" value="ECO:0007669"/>
    <property type="project" value="InterPro"/>
</dbReference>
<evidence type="ECO:0000313" key="9">
    <source>
        <dbReference type="EMBL" id="SDX08585.1"/>
    </source>
</evidence>
<name>A0A1H2YU48_ACIFE</name>
<dbReference type="GeneID" id="78335636"/>
<evidence type="ECO:0000313" key="10">
    <source>
        <dbReference type="Proteomes" id="UP000182379"/>
    </source>
</evidence>
<comment type="caution">
    <text evidence="9">The sequence shown here is derived from an EMBL/GenBank/DDBJ whole genome shotgun (WGS) entry which is preliminary data.</text>
</comment>
<evidence type="ECO:0000256" key="2">
    <source>
        <dbReference type="ARBA" id="ARBA00022475"/>
    </source>
</evidence>
<dbReference type="GO" id="GO:0015744">
    <property type="term" value="P:succinate transport"/>
    <property type="evidence" value="ECO:0007669"/>
    <property type="project" value="TreeGrafter"/>
</dbReference>
<evidence type="ECO:0000256" key="7">
    <source>
        <dbReference type="SAM" id="Phobius"/>
    </source>
</evidence>
<dbReference type="OMA" id="RLCIQCA"/>
<evidence type="ECO:0000259" key="8">
    <source>
        <dbReference type="Pfam" id="PF06738"/>
    </source>
</evidence>
<comment type="subcellular location">
    <subcellularLocation>
        <location evidence="1">Cell membrane</location>
        <topology evidence="1">Multi-pass membrane protein</topology>
    </subcellularLocation>
</comment>
<feature type="transmembrane region" description="Helical" evidence="7">
    <location>
        <begin position="171"/>
        <end position="188"/>
    </location>
</feature>
<dbReference type="RefSeq" id="WP_012939270.1">
    <property type="nucleotide sequence ID" value="NZ_CALAKB010000045.1"/>
</dbReference>
<dbReference type="GO" id="GO:0005886">
    <property type="term" value="C:plasma membrane"/>
    <property type="evidence" value="ECO:0007669"/>
    <property type="project" value="UniProtKB-SubCell"/>
</dbReference>
<feature type="transmembrane region" description="Helical" evidence="7">
    <location>
        <begin position="125"/>
        <end position="151"/>
    </location>
</feature>
<sequence>MAKSTLASMSKEQVLKIALTAGKILLVSGAETYRVEDTMLRICREGGMTTIAAFCTPSLIMIGEETMEGASLMYRVTHRGTDLTLISEVNDMSFHMPTWGKSFQDTMAILEEKTMRKPRPAREEIFWSGLAGAFFAVVLGGGPLEFLAALLGSLLSMAFVKAVSPFRPSSFWETTMAGAIICLTVVLFRMACPDLVMELAIAGGVMPYLPGMAFTNGIRDFMAGDLLSGTCRAGEAIFLVGGVAIGIATVLGILYL</sequence>
<dbReference type="AlphaFoldDB" id="A0A1H2YU48"/>
<keyword evidence="4 7" id="KW-1133">Transmembrane helix</keyword>